<protein>
    <submittedName>
        <fullName evidence="3">Neur_chan_LBD domain-containing protein</fullName>
    </submittedName>
</protein>
<reference evidence="3" key="1">
    <citation type="submission" date="2016-11" db="UniProtKB">
        <authorList>
            <consortium name="WormBaseParasite"/>
        </authorList>
    </citation>
    <scope>IDENTIFICATION</scope>
</reference>
<dbReference type="Proteomes" id="UP000095287">
    <property type="component" value="Unplaced"/>
</dbReference>
<dbReference type="AlphaFoldDB" id="A0A1I8A0I9"/>
<organism evidence="2 3">
    <name type="scientific">Steinernema glaseri</name>
    <dbReference type="NCBI Taxonomy" id="37863"/>
    <lineage>
        <taxon>Eukaryota</taxon>
        <taxon>Metazoa</taxon>
        <taxon>Ecdysozoa</taxon>
        <taxon>Nematoda</taxon>
        <taxon>Chromadorea</taxon>
        <taxon>Rhabditida</taxon>
        <taxon>Tylenchina</taxon>
        <taxon>Panagrolaimomorpha</taxon>
        <taxon>Strongyloidoidea</taxon>
        <taxon>Steinernematidae</taxon>
        <taxon>Steinernema</taxon>
    </lineage>
</organism>
<accession>A0A1I8A0I9</accession>
<keyword evidence="2" id="KW-1185">Reference proteome</keyword>
<proteinExistence type="predicted"/>
<feature type="region of interest" description="Disordered" evidence="1">
    <location>
        <begin position="1"/>
        <end position="28"/>
    </location>
</feature>
<evidence type="ECO:0000256" key="1">
    <source>
        <dbReference type="SAM" id="MobiDB-lite"/>
    </source>
</evidence>
<evidence type="ECO:0000313" key="3">
    <source>
        <dbReference type="WBParaSite" id="L893_g31758.t1"/>
    </source>
</evidence>
<feature type="compositionally biased region" description="Basic residues" evidence="1">
    <location>
        <begin position="1"/>
        <end position="10"/>
    </location>
</feature>
<name>A0A1I8A0I9_9BILA</name>
<evidence type="ECO:0000313" key="2">
    <source>
        <dbReference type="Proteomes" id="UP000095287"/>
    </source>
</evidence>
<dbReference type="WBParaSite" id="L893_g31758.t1">
    <property type="protein sequence ID" value="L893_g31758.t1"/>
    <property type="gene ID" value="L893_g31758"/>
</dbReference>
<sequence length="143" mass="15954">MIRSLQRHRNGCGTPRKSQDSSTTVDRFATQGPSRMKSALQICCVYCTLASLCIYDVIPAWRNAIDTGNKVTKLQSYKVESHSRAQLWINGSAVRLLMLRSTITIDQAVTTWMFTNRVDHVADSATTGTKNLVAGRWLFVSLS</sequence>